<accession>A0A5N3QY63</accession>
<sequence length="129" mass="14678">MKYLKETLLIVASTILSGCSLGIDHIGEAKQFNPDGTMIDEYSINDYGYGVHVRAEYSEHQFIRSSASGFRGCTNVLNTVALNHAKETGKRIKIISWREMKENGYIDHGRDPITAVMNVNCEYYFDYRN</sequence>
<comment type="caution">
    <text evidence="1">The sequence shown here is derived from an EMBL/GenBank/DDBJ whole genome shotgun (WGS) entry which is preliminary data.</text>
</comment>
<dbReference type="AlphaFoldDB" id="A0A5N3QY63"/>
<evidence type="ECO:0008006" key="3">
    <source>
        <dbReference type="Google" id="ProtNLM"/>
    </source>
</evidence>
<gene>
    <name evidence="1" type="ORF">F2P58_21015</name>
</gene>
<evidence type="ECO:0000313" key="2">
    <source>
        <dbReference type="Proteomes" id="UP000326789"/>
    </source>
</evidence>
<proteinExistence type="predicted"/>
<dbReference type="Proteomes" id="UP000326789">
    <property type="component" value="Unassembled WGS sequence"/>
</dbReference>
<dbReference type="PROSITE" id="PS51257">
    <property type="entry name" value="PROKAR_LIPOPROTEIN"/>
    <property type="match status" value="1"/>
</dbReference>
<name>A0A5N3QY63_9VIBR</name>
<dbReference type="EMBL" id="VWSE01000008">
    <property type="protein sequence ID" value="KAB0287107.1"/>
    <property type="molecule type" value="Genomic_DNA"/>
</dbReference>
<evidence type="ECO:0000313" key="1">
    <source>
        <dbReference type="EMBL" id="KAB0287107.1"/>
    </source>
</evidence>
<organism evidence="1 2">
    <name type="scientific">Vibrio fortis</name>
    <dbReference type="NCBI Taxonomy" id="212667"/>
    <lineage>
        <taxon>Bacteria</taxon>
        <taxon>Pseudomonadati</taxon>
        <taxon>Pseudomonadota</taxon>
        <taxon>Gammaproteobacteria</taxon>
        <taxon>Vibrionales</taxon>
        <taxon>Vibrionaceae</taxon>
        <taxon>Vibrio</taxon>
    </lineage>
</organism>
<reference evidence="1 2" key="1">
    <citation type="submission" date="2019-09" db="EMBL/GenBank/DDBJ databases">
        <title>Whole genome sequence of Vibrio fortis.</title>
        <authorList>
            <person name="Das S.K."/>
        </authorList>
    </citation>
    <scope>NUCLEOTIDE SEQUENCE [LARGE SCALE GENOMIC DNA]</scope>
    <source>
        <strain evidence="1 2">AN60</strain>
    </source>
</reference>
<protein>
    <recommendedName>
        <fullName evidence="3">Lipoprotein</fullName>
    </recommendedName>
</protein>
<dbReference type="RefSeq" id="WP_150872633.1">
    <property type="nucleotide sequence ID" value="NZ_VWSE01000008.1"/>
</dbReference>